<dbReference type="RefSeq" id="WP_055274169.1">
    <property type="nucleotide sequence ID" value="NZ_CZAJ01000019.1"/>
</dbReference>
<organism evidence="1 2">
    <name type="scientific">Agathobacter rectalis</name>
    <dbReference type="NCBI Taxonomy" id="39491"/>
    <lineage>
        <taxon>Bacteria</taxon>
        <taxon>Bacillati</taxon>
        <taxon>Bacillota</taxon>
        <taxon>Clostridia</taxon>
        <taxon>Lachnospirales</taxon>
        <taxon>Lachnospiraceae</taxon>
        <taxon>Agathobacter</taxon>
    </lineage>
</organism>
<dbReference type="Proteomes" id="UP000095602">
    <property type="component" value="Unassembled WGS sequence"/>
</dbReference>
<reference evidence="1 2" key="1">
    <citation type="submission" date="2015-09" db="EMBL/GenBank/DDBJ databases">
        <authorList>
            <consortium name="Pathogen Informatics"/>
        </authorList>
    </citation>
    <scope>NUCLEOTIDE SEQUENCE [LARGE SCALE GENOMIC DNA]</scope>
    <source>
        <strain evidence="1 2">2789STDY5834884</strain>
    </source>
</reference>
<protein>
    <submittedName>
        <fullName evidence="1">Uncharacterized protein</fullName>
    </submittedName>
</protein>
<dbReference type="EMBL" id="CZAJ01000019">
    <property type="protein sequence ID" value="CUP13958.1"/>
    <property type="molecule type" value="Genomic_DNA"/>
</dbReference>
<evidence type="ECO:0000313" key="1">
    <source>
        <dbReference type="EMBL" id="CUP13958.1"/>
    </source>
</evidence>
<gene>
    <name evidence="1" type="ORF">ERS852497_02003</name>
</gene>
<dbReference type="AlphaFoldDB" id="A0A174KVW1"/>
<accession>A0A174KVW1</accession>
<evidence type="ECO:0000313" key="2">
    <source>
        <dbReference type="Proteomes" id="UP000095602"/>
    </source>
</evidence>
<sequence>MPFFGSSYTLRRYGEDKIIDGYPTAGYEDIQVIFDVQTLSDDEVIEAGGSRDEEMLKTFGDFPVRTSKQEDCVRSDQLLYDGRWFECMSSRLSRNTILKHWTSTFKLIPVSENKEPSNSEMEETE</sequence>
<proteinExistence type="predicted"/>
<name>A0A174KVW1_9FIRM</name>